<sequence>MLNEKSTIIFSDYLSQHAEFKVTDIDSVLGFICGLLACSEFYGESEIVGYIADKNDPAYAIMMTESQERDAMITLLDNITQAQVEQRHFLAETYPHSDSDTMPSPRLQHWCKGYLAGYEVNQAVWEQDFSFLVSADKQQVTNQADGQLFIDNFEATLNLLATFSAWENTLTQQPEPDKLSANFPLLYKSLDESLTAIASMALMLEDEKLSQFEEEG</sequence>
<dbReference type="Gene3D" id="1.20.120.740">
    <property type="entry name" value="YgfB uncharacterised protein family UPF0149, PF03695"/>
    <property type="match status" value="1"/>
</dbReference>
<name>A0A0N0M1Q5_9GAMM</name>
<dbReference type="PATRIC" id="fig|187330.3.peg.165"/>
<dbReference type="OrthoDB" id="6289577at2"/>
<dbReference type="STRING" id="187330.AMS58_05595"/>
<dbReference type="RefSeq" id="WP_054452379.1">
    <property type="nucleotide sequence ID" value="NZ_LHPH01000001.1"/>
</dbReference>
<evidence type="ECO:0008006" key="3">
    <source>
        <dbReference type="Google" id="ProtNLM"/>
    </source>
</evidence>
<dbReference type="AlphaFoldDB" id="A0A0N0M1Q5"/>
<keyword evidence="2" id="KW-1185">Reference proteome</keyword>
<reference evidence="1 2" key="1">
    <citation type="submission" date="2015-08" db="EMBL/GenBank/DDBJ databases">
        <title>Draft Genome Sequence of Pseudoalteromonas porphyrae UCD-SED14.</title>
        <authorList>
            <person name="Coil D.A."/>
            <person name="Jospin G."/>
            <person name="Lee R.D."/>
            <person name="Eisen J.A."/>
        </authorList>
    </citation>
    <scope>NUCLEOTIDE SEQUENCE [LARGE SCALE GENOMIC DNA]</scope>
    <source>
        <strain evidence="1 2">UCD-SED14</strain>
    </source>
</reference>
<dbReference type="Pfam" id="PF03695">
    <property type="entry name" value="UPF0149"/>
    <property type="match status" value="1"/>
</dbReference>
<evidence type="ECO:0000313" key="1">
    <source>
        <dbReference type="EMBL" id="KPH65501.1"/>
    </source>
</evidence>
<accession>A0A0N0M1Q5</accession>
<organism evidence="1 2">
    <name type="scientific">Pseudoalteromonas porphyrae</name>
    <dbReference type="NCBI Taxonomy" id="187330"/>
    <lineage>
        <taxon>Bacteria</taxon>
        <taxon>Pseudomonadati</taxon>
        <taxon>Pseudomonadota</taxon>
        <taxon>Gammaproteobacteria</taxon>
        <taxon>Alteromonadales</taxon>
        <taxon>Pseudoalteromonadaceae</taxon>
        <taxon>Pseudoalteromonas</taxon>
    </lineage>
</organism>
<protein>
    <recommendedName>
        <fullName evidence="3">YecA family protein</fullName>
    </recommendedName>
</protein>
<dbReference type="InterPro" id="IPR011978">
    <property type="entry name" value="YgfB-like"/>
</dbReference>
<gene>
    <name evidence="1" type="ORF">ADS77_00790</name>
</gene>
<proteinExistence type="predicted"/>
<dbReference type="InterPro" id="IPR036255">
    <property type="entry name" value="YgfB-like_sf"/>
</dbReference>
<comment type="caution">
    <text evidence="1">The sequence shown here is derived from an EMBL/GenBank/DDBJ whole genome shotgun (WGS) entry which is preliminary data.</text>
</comment>
<dbReference type="Proteomes" id="UP000037848">
    <property type="component" value="Unassembled WGS sequence"/>
</dbReference>
<dbReference type="SUPFAM" id="SSF101327">
    <property type="entry name" value="YgfB-like"/>
    <property type="match status" value="1"/>
</dbReference>
<dbReference type="EMBL" id="LHPH01000001">
    <property type="protein sequence ID" value="KPH65501.1"/>
    <property type="molecule type" value="Genomic_DNA"/>
</dbReference>
<evidence type="ECO:0000313" key="2">
    <source>
        <dbReference type="Proteomes" id="UP000037848"/>
    </source>
</evidence>